<evidence type="ECO:0000256" key="6">
    <source>
        <dbReference type="ARBA" id="ARBA00022692"/>
    </source>
</evidence>
<feature type="transmembrane region" description="Helical" evidence="9">
    <location>
        <begin position="74"/>
        <end position="103"/>
    </location>
</feature>
<proteinExistence type="inferred from homology"/>
<evidence type="ECO:0000313" key="13">
    <source>
        <dbReference type="Proteomes" id="UP001597267"/>
    </source>
</evidence>
<dbReference type="PANTHER" id="PTHR30183:SF3">
    <property type="entry name" value="MOLYBDENUM TRANSPORT SYSTEM PERMEASE PROTEIN MODB"/>
    <property type="match status" value="1"/>
</dbReference>
<keyword evidence="13" id="KW-1185">Reference proteome</keyword>
<comment type="subcellular location">
    <subcellularLocation>
        <location evidence="1 9">Cell membrane</location>
        <topology evidence="1 9">Multi-pass membrane protein</topology>
    </subcellularLocation>
</comment>
<dbReference type="Proteomes" id="UP001597267">
    <property type="component" value="Unassembled WGS sequence"/>
</dbReference>
<evidence type="ECO:0000256" key="8">
    <source>
        <dbReference type="ARBA" id="ARBA00023136"/>
    </source>
</evidence>
<keyword evidence="8 9" id="KW-0472">Membrane</keyword>
<organism evidence="12 13">
    <name type="scientific">Agrilactobacillus yilanensis</name>
    <dbReference type="NCBI Taxonomy" id="2485997"/>
    <lineage>
        <taxon>Bacteria</taxon>
        <taxon>Bacillati</taxon>
        <taxon>Bacillota</taxon>
        <taxon>Bacilli</taxon>
        <taxon>Lactobacillales</taxon>
        <taxon>Lactobacillaceae</taxon>
        <taxon>Agrilactobacillus</taxon>
    </lineage>
</organism>
<reference evidence="13" key="1">
    <citation type="journal article" date="2019" name="Int. J. Syst. Evol. Microbiol.">
        <title>The Global Catalogue of Microorganisms (GCM) 10K type strain sequencing project: providing services to taxonomists for standard genome sequencing and annotation.</title>
        <authorList>
            <consortium name="The Broad Institute Genomics Platform"/>
            <consortium name="The Broad Institute Genome Sequencing Center for Infectious Disease"/>
            <person name="Wu L."/>
            <person name="Ma J."/>
        </authorList>
    </citation>
    <scope>NUCLEOTIDE SEQUENCE [LARGE SCALE GENOMIC DNA]</scope>
    <source>
        <strain evidence="13">CCM 8896</strain>
    </source>
</reference>
<evidence type="ECO:0000259" key="11">
    <source>
        <dbReference type="PROSITE" id="PS50928"/>
    </source>
</evidence>
<name>A0ABW4J304_9LACO</name>
<comment type="caution">
    <text evidence="12">The sequence shown here is derived from an EMBL/GenBank/DDBJ whole genome shotgun (WGS) entry which is preliminary data.</text>
</comment>
<dbReference type="InterPro" id="IPR000515">
    <property type="entry name" value="MetI-like"/>
</dbReference>
<keyword evidence="7 9" id="KW-1133">Transmembrane helix</keyword>
<feature type="transmembrane region" description="Helical" evidence="9">
    <location>
        <begin position="131"/>
        <end position="153"/>
    </location>
</feature>
<feature type="transmembrane region" description="Helical" evidence="9">
    <location>
        <begin position="44"/>
        <end position="62"/>
    </location>
</feature>
<evidence type="ECO:0000313" key="12">
    <source>
        <dbReference type="EMBL" id="MFD1670724.1"/>
    </source>
</evidence>
<dbReference type="InterPro" id="IPR035906">
    <property type="entry name" value="MetI-like_sf"/>
</dbReference>
<keyword evidence="5 10" id="KW-0500">Molybdenum</keyword>
<evidence type="ECO:0000256" key="2">
    <source>
        <dbReference type="ARBA" id="ARBA00007069"/>
    </source>
</evidence>
<dbReference type="PANTHER" id="PTHR30183">
    <property type="entry name" value="MOLYBDENUM TRANSPORT SYSTEM PERMEASE PROTEIN MODB"/>
    <property type="match status" value="1"/>
</dbReference>
<feature type="domain" description="ABC transmembrane type-1" evidence="11">
    <location>
        <begin position="6"/>
        <end position="210"/>
    </location>
</feature>
<keyword evidence="3 9" id="KW-0813">Transport</keyword>
<evidence type="ECO:0000256" key="5">
    <source>
        <dbReference type="ARBA" id="ARBA00022505"/>
    </source>
</evidence>
<dbReference type="EMBL" id="JBHTOP010000002">
    <property type="protein sequence ID" value="MFD1670724.1"/>
    <property type="molecule type" value="Genomic_DNA"/>
</dbReference>
<evidence type="ECO:0000256" key="10">
    <source>
        <dbReference type="RuleBase" id="RU365097"/>
    </source>
</evidence>
<evidence type="ECO:0000256" key="1">
    <source>
        <dbReference type="ARBA" id="ARBA00004651"/>
    </source>
</evidence>
<sequence length="222" mass="24309">MLITPIVHSLIIAIIATTLTFLICLPIVYLLIRHPIKLNWFVESLFLLPLVLPPTVVGLFLLQLFGKYGIIGRFLALFADYSVIFTLTGAVIATIIVVLPIMYQSIKAAILSVDPTLSEAAKVMGATPYEILRWIILPNAYSGIIVGLLLTFCRGLGEFGASLMVAGYIQGKTDTIATAIYFAIQGGDNHTAIVLSLLDVLIGIIALLFIQFLNYRTKEVRQ</sequence>
<dbReference type="CDD" id="cd06261">
    <property type="entry name" value="TM_PBP2"/>
    <property type="match status" value="1"/>
</dbReference>
<dbReference type="RefSeq" id="WP_125712834.1">
    <property type="nucleotide sequence ID" value="NZ_JBHTOP010000002.1"/>
</dbReference>
<gene>
    <name evidence="12" type="primary">modB</name>
    <name evidence="12" type="ORF">ACFQ5M_01295</name>
</gene>
<keyword evidence="6 9" id="KW-0812">Transmembrane</keyword>
<dbReference type="PROSITE" id="PS50928">
    <property type="entry name" value="ABC_TM1"/>
    <property type="match status" value="1"/>
</dbReference>
<evidence type="ECO:0000256" key="4">
    <source>
        <dbReference type="ARBA" id="ARBA00022475"/>
    </source>
</evidence>
<feature type="transmembrane region" description="Helical" evidence="9">
    <location>
        <begin position="190"/>
        <end position="213"/>
    </location>
</feature>
<comment type="function">
    <text evidence="10">Part of the binding-protein-dependent transport system for molybdenum; probably responsible for the translocation of the substrate across the membrane.</text>
</comment>
<accession>A0ABW4J304</accession>
<keyword evidence="4 10" id="KW-1003">Cell membrane</keyword>
<dbReference type="SUPFAM" id="SSF161098">
    <property type="entry name" value="MetI-like"/>
    <property type="match status" value="1"/>
</dbReference>
<dbReference type="NCBIfam" id="TIGR02141">
    <property type="entry name" value="modB_ABC"/>
    <property type="match status" value="1"/>
</dbReference>
<evidence type="ECO:0000256" key="7">
    <source>
        <dbReference type="ARBA" id="ARBA00022989"/>
    </source>
</evidence>
<evidence type="ECO:0000256" key="9">
    <source>
        <dbReference type="RuleBase" id="RU363032"/>
    </source>
</evidence>
<protein>
    <recommendedName>
        <fullName evidence="10">Molybdenum transport system permease</fullName>
    </recommendedName>
</protein>
<feature type="transmembrane region" description="Helical" evidence="9">
    <location>
        <begin position="7"/>
        <end position="32"/>
    </location>
</feature>
<dbReference type="Gene3D" id="1.10.3720.10">
    <property type="entry name" value="MetI-like"/>
    <property type="match status" value="1"/>
</dbReference>
<comment type="similarity">
    <text evidence="2 10">Belongs to the binding-protein-dependent transport system permease family. CysTW subfamily.</text>
</comment>
<dbReference type="Pfam" id="PF00528">
    <property type="entry name" value="BPD_transp_1"/>
    <property type="match status" value="1"/>
</dbReference>
<dbReference type="InterPro" id="IPR011867">
    <property type="entry name" value="ModB_ABC"/>
</dbReference>
<evidence type="ECO:0000256" key="3">
    <source>
        <dbReference type="ARBA" id="ARBA00022448"/>
    </source>
</evidence>